<dbReference type="RefSeq" id="WP_346070166.1">
    <property type="nucleotide sequence ID" value="NZ_BAAANQ010000003.1"/>
</dbReference>
<gene>
    <name evidence="2" type="ORF">GCM10009757_17990</name>
</gene>
<comment type="caution">
    <text evidence="2">The sequence shown here is derived from an EMBL/GenBank/DDBJ whole genome shotgun (WGS) entry which is preliminary data.</text>
</comment>
<dbReference type="EMBL" id="BAAANQ010000003">
    <property type="protein sequence ID" value="GAA2048290.1"/>
    <property type="molecule type" value="Genomic_DNA"/>
</dbReference>
<keyword evidence="3" id="KW-1185">Reference proteome</keyword>
<sequence length="248" mass="28504">MRLRFNGTTSGGGGCPAVYETDRGTVVVQGWKVDRRDGAYQDVRHLAADEDLVEVPRELLERFAPRPAPDPSELVKGEAFADLFRDFAYTARRLETRTHYDIENEREPFRQFLSGDPDVDLEWFEPWLHTMREQTARGRVISRVRVVPPQLTDYLRFELFLAEHNTAAGEDIQYLDRATAELAALPDKDFWLFDSHTVAVLHFTPEGQLLGAELITEPAVVIEHARWLDSAFQHAIAYEEFVKEHPPR</sequence>
<reference evidence="3" key="1">
    <citation type="journal article" date="2019" name="Int. J. Syst. Evol. Microbiol.">
        <title>The Global Catalogue of Microorganisms (GCM) 10K type strain sequencing project: providing services to taxonomists for standard genome sequencing and annotation.</title>
        <authorList>
            <consortium name="The Broad Institute Genomics Platform"/>
            <consortium name="The Broad Institute Genome Sequencing Center for Infectious Disease"/>
            <person name="Wu L."/>
            <person name="Ma J."/>
        </authorList>
    </citation>
    <scope>NUCLEOTIDE SEQUENCE [LARGE SCALE GENOMIC DNA]</scope>
    <source>
        <strain evidence="3">JCM 14549</strain>
    </source>
</reference>
<dbReference type="PROSITE" id="PS51257">
    <property type="entry name" value="PROKAR_LIPOPROTEIN"/>
    <property type="match status" value="1"/>
</dbReference>
<accession>A0ABP5GJL1</accession>
<proteinExistence type="predicted"/>
<dbReference type="Pfam" id="PF21806">
    <property type="entry name" value="DUF6879"/>
    <property type="match status" value="1"/>
</dbReference>
<evidence type="ECO:0000259" key="1">
    <source>
        <dbReference type="Pfam" id="PF21806"/>
    </source>
</evidence>
<organism evidence="2 3">
    <name type="scientific">Streptomyces cheonanensis</name>
    <dbReference type="NCBI Taxonomy" id="312720"/>
    <lineage>
        <taxon>Bacteria</taxon>
        <taxon>Bacillati</taxon>
        <taxon>Actinomycetota</taxon>
        <taxon>Actinomycetes</taxon>
        <taxon>Kitasatosporales</taxon>
        <taxon>Streptomycetaceae</taxon>
        <taxon>Streptomyces</taxon>
    </lineage>
</organism>
<name>A0ABP5GJL1_9ACTN</name>
<dbReference type="InterPro" id="IPR049244">
    <property type="entry name" value="DUF6879"/>
</dbReference>
<feature type="domain" description="DUF6879" evidence="1">
    <location>
        <begin position="79"/>
        <end position="242"/>
    </location>
</feature>
<dbReference type="Proteomes" id="UP001403094">
    <property type="component" value="Unassembled WGS sequence"/>
</dbReference>
<evidence type="ECO:0000313" key="3">
    <source>
        <dbReference type="Proteomes" id="UP001403094"/>
    </source>
</evidence>
<evidence type="ECO:0000313" key="2">
    <source>
        <dbReference type="EMBL" id="GAA2048290.1"/>
    </source>
</evidence>
<protein>
    <recommendedName>
        <fullName evidence="1">DUF6879 domain-containing protein</fullName>
    </recommendedName>
</protein>